<dbReference type="InterPro" id="IPR041373">
    <property type="entry name" value="RT_RNaseH"/>
</dbReference>
<dbReference type="SUPFAM" id="SSF56672">
    <property type="entry name" value="DNA/RNA polymerases"/>
    <property type="match status" value="1"/>
</dbReference>
<dbReference type="InterPro" id="IPR043502">
    <property type="entry name" value="DNA/RNA_pol_sf"/>
</dbReference>
<dbReference type="EC" id="2.7.7.49" evidence="1"/>
<dbReference type="PANTHER" id="PTHR37984">
    <property type="entry name" value="PROTEIN CBG26694"/>
    <property type="match status" value="1"/>
</dbReference>
<dbReference type="Gene3D" id="3.10.20.370">
    <property type="match status" value="1"/>
</dbReference>
<keyword evidence="4" id="KW-0540">Nuclease</keyword>
<evidence type="ECO:0000259" key="9">
    <source>
        <dbReference type="PROSITE" id="PS50878"/>
    </source>
</evidence>
<dbReference type="Proteomes" id="UP001174677">
    <property type="component" value="Chromosome 8"/>
</dbReference>
<keyword evidence="6" id="KW-0378">Hydrolase</keyword>
<evidence type="ECO:0000256" key="7">
    <source>
        <dbReference type="ARBA" id="ARBA00022918"/>
    </source>
</evidence>
<organism evidence="10 11">
    <name type="scientific">Hevea brasiliensis</name>
    <name type="common">Para rubber tree</name>
    <name type="synonym">Siphonia brasiliensis</name>
    <dbReference type="NCBI Taxonomy" id="3981"/>
    <lineage>
        <taxon>Eukaryota</taxon>
        <taxon>Viridiplantae</taxon>
        <taxon>Streptophyta</taxon>
        <taxon>Embryophyta</taxon>
        <taxon>Tracheophyta</taxon>
        <taxon>Spermatophyta</taxon>
        <taxon>Magnoliopsida</taxon>
        <taxon>eudicotyledons</taxon>
        <taxon>Gunneridae</taxon>
        <taxon>Pentapetalae</taxon>
        <taxon>rosids</taxon>
        <taxon>fabids</taxon>
        <taxon>Malpighiales</taxon>
        <taxon>Euphorbiaceae</taxon>
        <taxon>Crotonoideae</taxon>
        <taxon>Micrandreae</taxon>
        <taxon>Hevea</taxon>
    </lineage>
</organism>
<dbReference type="Pfam" id="PF00078">
    <property type="entry name" value="RVT_1"/>
    <property type="match status" value="1"/>
</dbReference>
<gene>
    <name evidence="10" type="ORF">P3X46_013964</name>
</gene>
<dbReference type="Pfam" id="PF17917">
    <property type="entry name" value="RT_RNaseH"/>
    <property type="match status" value="1"/>
</dbReference>
<dbReference type="CDD" id="cd09274">
    <property type="entry name" value="RNase_HI_RT_Ty3"/>
    <property type="match status" value="1"/>
</dbReference>
<evidence type="ECO:0000256" key="3">
    <source>
        <dbReference type="ARBA" id="ARBA00022695"/>
    </source>
</evidence>
<dbReference type="Gene3D" id="3.10.10.10">
    <property type="entry name" value="HIV Type 1 Reverse Transcriptase, subunit A, domain 1"/>
    <property type="match status" value="1"/>
</dbReference>
<dbReference type="PROSITE" id="PS50878">
    <property type="entry name" value="RT_POL"/>
    <property type="match status" value="1"/>
</dbReference>
<proteinExistence type="predicted"/>
<protein>
    <recommendedName>
        <fullName evidence="1">RNA-directed DNA polymerase</fullName>
        <ecNumber evidence="1">2.7.7.49</ecNumber>
    </recommendedName>
</protein>
<dbReference type="InterPro" id="IPR021109">
    <property type="entry name" value="Peptidase_aspartic_dom_sf"/>
</dbReference>
<feature type="region of interest" description="Disordered" evidence="8">
    <location>
        <begin position="56"/>
        <end position="106"/>
    </location>
</feature>
<evidence type="ECO:0000256" key="1">
    <source>
        <dbReference type="ARBA" id="ARBA00012493"/>
    </source>
</evidence>
<keyword evidence="2" id="KW-0808">Transferase</keyword>
<evidence type="ECO:0000313" key="10">
    <source>
        <dbReference type="EMBL" id="KAJ9175406.1"/>
    </source>
</evidence>
<evidence type="ECO:0000256" key="6">
    <source>
        <dbReference type="ARBA" id="ARBA00022801"/>
    </source>
</evidence>
<accession>A0ABQ9M5D3</accession>
<feature type="compositionally biased region" description="Low complexity" evidence="8">
    <location>
        <begin position="58"/>
        <end position="71"/>
    </location>
</feature>
<dbReference type="EMBL" id="JARPOI010000008">
    <property type="protein sequence ID" value="KAJ9175406.1"/>
    <property type="molecule type" value="Genomic_DNA"/>
</dbReference>
<evidence type="ECO:0000256" key="4">
    <source>
        <dbReference type="ARBA" id="ARBA00022722"/>
    </source>
</evidence>
<keyword evidence="5" id="KW-0255">Endonuclease</keyword>
<dbReference type="InterPro" id="IPR050951">
    <property type="entry name" value="Retrovirus_Pol_polyprotein"/>
</dbReference>
<evidence type="ECO:0000256" key="8">
    <source>
        <dbReference type="SAM" id="MobiDB-lite"/>
    </source>
</evidence>
<keyword evidence="7" id="KW-0695">RNA-directed DNA polymerase</keyword>
<dbReference type="CDD" id="cd01647">
    <property type="entry name" value="RT_LTR"/>
    <property type="match status" value="1"/>
</dbReference>
<name>A0ABQ9M5D3_HEVBR</name>
<feature type="domain" description="Reverse transcriptase" evidence="9">
    <location>
        <begin position="233"/>
        <end position="412"/>
    </location>
</feature>
<comment type="caution">
    <text evidence="10">The sequence shown here is derived from an EMBL/GenBank/DDBJ whole genome shotgun (WGS) entry which is preliminary data.</text>
</comment>
<dbReference type="Pfam" id="PF08284">
    <property type="entry name" value="RVP_2"/>
    <property type="match status" value="1"/>
</dbReference>
<keyword evidence="11" id="KW-1185">Reference proteome</keyword>
<dbReference type="PANTHER" id="PTHR37984:SF5">
    <property type="entry name" value="PROTEIN NYNRIN-LIKE"/>
    <property type="match status" value="1"/>
</dbReference>
<keyword evidence="3" id="KW-0548">Nucleotidyltransferase</keyword>
<dbReference type="Gene3D" id="2.40.70.10">
    <property type="entry name" value="Acid Proteases"/>
    <property type="match status" value="1"/>
</dbReference>
<dbReference type="InterPro" id="IPR043128">
    <property type="entry name" value="Rev_trsase/Diguanyl_cyclase"/>
</dbReference>
<evidence type="ECO:0000256" key="5">
    <source>
        <dbReference type="ARBA" id="ARBA00022759"/>
    </source>
</evidence>
<feature type="region of interest" description="Disordered" evidence="8">
    <location>
        <begin position="1"/>
        <end position="21"/>
    </location>
</feature>
<dbReference type="Gene3D" id="3.30.70.270">
    <property type="match status" value="2"/>
</dbReference>
<evidence type="ECO:0000313" key="11">
    <source>
        <dbReference type="Proteomes" id="UP001174677"/>
    </source>
</evidence>
<evidence type="ECO:0000256" key="2">
    <source>
        <dbReference type="ARBA" id="ARBA00022679"/>
    </source>
</evidence>
<sequence>GQSTPSVGSSPGMGFRGPAPASSACPHCLKWHKGECWRVTGACLRCGSTEHQLKNCPRRTTTAAPTQTNRPAPAPQRGRKSGKSDAVGSSQRPASEPAERSNNRPPARAYAIRAQEEQDAPDVIRDLIELPFHEFDVILGMDWLTRHQAIVDCKLKRISLKTSEGNEITVVGERTDFLSNVISATVARRMMRKGCEAYLAHVVDTRQVKPNLSDIPTVKDFPDVFPEELPGLPPEREVEFAIETLPAPVLFVKKKDGTLRLCIDYRQLNKVTVKNKYPLPRIDDLFDQLKGAGVFSKIDLRSGYHQLRVKDVDVPKTAFRTRYGHYEFLVMPFGLTNAPAAFMDLMNRIFHPHLDRFVVIFIDDILVYSKTREEHDEHLRIVLQTLREKKLYAKLSKCDFWLNEIAFLGHIVSADGIRVDPKKIEAVMEWKPPRNTTEVRSFLGLARYYRRFVKGFSLIAAPMTKLLHKNVRFEWNSKCQTSFEKLKAMLTEAPVLTQPVSGKDFVVYSDASHNGLGCVLMQEGKVVAYASRQLRPHEQNYPTHDLELAAIIFALKIWRHYLYGEKCYIYTNHKSLKYLPTQRELNLRQRRWIEFLKDYDCVIDYHPGKANVVADALSRKSMTAMRSLNARLTLIRDGAILAELQVRPSLLQQILDGQKADKKLMAIMSTISEGKATDYEMKQVKAEHQVPSGLLQPIRIPEWK</sequence>
<dbReference type="InterPro" id="IPR000477">
    <property type="entry name" value="RT_dom"/>
</dbReference>
<reference evidence="10 11" key="1">
    <citation type="journal article" date="2023" name="Plant Biotechnol. J.">
        <title>Chromosome-level wild Hevea brasiliensis genome provides new tools for genomic-assisted breeding and valuable loci to elevate rubber yield.</title>
        <authorList>
            <person name="Cheng H."/>
            <person name="Song X."/>
            <person name="Hu Y."/>
            <person name="Wu T."/>
            <person name="Yang Q."/>
            <person name="An Z."/>
            <person name="Feng S."/>
            <person name="Deng Z."/>
            <person name="Wu W."/>
            <person name="Zeng X."/>
            <person name="Tu M."/>
            <person name="Wang X."/>
            <person name="Huang H."/>
        </authorList>
    </citation>
    <scope>NUCLEOTIDE SEQUENCE [LARGE SCALE GENOMIC DNA]</scope>
    <source>
        <strain evidence="10">MT/VB/25A 57/8</strain>
    </source>
</reference>
<feature type="non-terminal residue" evidence="10">
    <location>
        <position position="1"/>
    </location>
</feature>